<dbReference type="Proteomes" id="UP000886749">
    <property type="component" value="Unassembled WGS sequence"/>
</dbReference>
<evidence type="ECO:0000256" key="3">
    <source>
        <dbReference type="ARBA" id="ARBA00022448"/>
    </source>
</evidence>
<evidence type="ECO:0000256" key="1">
    <source>
        <dbReference type="ARBA" id="ARBA00004141"/>
    </source>
</evidence>
<feature type="transmembrane region" description="Helical" evidence="9">
    <location>
        <begin position="550"/>
        <end position="575"/>
    </location>
</feature>
<feature type="transmembrane region" description="Helical" evidence="9">
    <location>
        <begin position="338"/>
        <end position="363"/>
    </location>
</feature>
<feature type="coiled-coil region" evidence="8">
    <location>
        <begin position="207"/>
        <end position="234"/>
    </location>
</feature>
<feature type="coiled-coil region" evidence="8">
    <location>
        <begin position="87"/>
        <end position="118"/>
    </location>
</feature>
<dbReference type="PANTHER" id="PTHR11629">
    <property type="entry name" value="VACUOLAR PROTON ATPASES"/>
    <property type="match status" value="1"/>
</dbReference>
<dbReference type="PANTHER" id="PTHR11629:SF63">
    <property type="entry name" value="V-TYPE PROTON ATPASE SUBUNIT A"/>
    <property type="match status" value="1"/>
</dbReference>
<organism evidence="10 11">
    <name type="scientific">Candidatus Egerieicola pullicola</name>
    <dbReference type="NCBI Taxonomy" id="2840775"/>
    <lineage>
        <taxon>Bacteria</taxon>
        <taxon>Bacillati</taxon>
        <taxon>Bacillota</taxon>
        <taxon>Clostridia</taxon>
        <taxon>Eubacteriales</taxon>
        <taxon>Oscillospiraceae</taxon>
        <taxon>Oscillospiraceae incertae sedis</taxon>
        <taxon>Candidatus Egerieicola</taxon>
    </lineage>
</organism>
<feature type="transmembrane region" description="Helical" evidence="9">
    <location>
        <begin position="417"/>
        <end position="437"/>
    </location>
</feature>
<dbReference type="GO" id="GO:0051117">
    <property type="term" value="F:ATPase binding"/>
    <property type="evidence" value="ECO:0007669"/>
    <property type="project" value="TreeGrafter"/>
</dbReference>
<dbReference type="EMBL" id="DVGY01000014">
    <property type="protein sequence ID" value="HIR40304.1"/>
    <property type="molecule type" value="Genomic_DNA"/>
</dbReference>
<feature type="transmembrane region" description="Helical" evidence="9">
    <location>
        <begin position="375"/>
        <end position="397"/>
    </location>
</feature>
<comment type="caution">
    <text evidence="10">The sequence shown here is derived from an EMBL/GenBank/DDBJ whole genome shotgun (WGS) entry which is preliminary data.</text>
</comment>
<keyword evidence="7 9" id="KW-0472">Membrane</keyword>
<dbReference type="Pfam" id="PF01496">
    <property type="entry name" value="V_ATPase_I"/>
    <property type="match status" value="2"/>
</dbReference>
<evidence type="ECO:0000313" key="10">
    <source>
        <dbReference type="EMBL" id="HIR40304.1"/>
    </source>
</evidence>
<sequence>MIVAMNYVTLACMKEDKAALLDRLQSSGLVMLSQPEGGQSPSSPAGEQVQRMERLMQQLKPYAPKRGMLAGLPEESAQALQQVDQADQQAVDKMEQLLQQLQQYRRRLEEQSQQAAQLAPWEALDLTYAQLQQGLGYTRFRLGILSASAWEALSREPGPVGYTCVSRSGAHCYLLAAALEQQDLDALPESWEPVTLPYFEGTPAQQLETLRKSQTALQEELDRLEQTLTGLAADDTLPARLTEQYRAVSQRESAPCVATRETVLLEGWIPKKKRKTLQQLLSQTGLPYGLEFREPLPEETPPTLLENSKLVRQFEGITNMFSAPNYHEGDPNGIMAPWYWLIFGMMMGDVGYGAMMVVLILLVKKFMKLGQEGVKLMNVMLYSSITTMLCGVVFGSYFGETWHPLLFSPMEDPVSMLLLTLLVGVAHIFTGLGVKIYRNIRSGKVLDALFDQLSWILLITGLGLLFLPAAQTVGMVLAAVGALTILFTAGRDRKGLVSKAVGGLSGLYGITSYLSDILSYSRILALSLATGVVGMVMNMLAGMIQGSVMGWILSLLIYAAGHVFNLALSLLSAYVHDCRLQYIEFYGKFYEGGGTLFRPFAIDPHYLRLKKDGGN</sequence>
<evidence type="ECO:0000256" key="4">
    <source>
        <dbReference type="ARBA" id="ARBA00022692"/>
    </source>
</evidence>
<protein>
    <submittedName>
        <fullName evidence="10">V-type ATP synthase subunit I</fullName>
    </submittedName>
</protein>
<keyword evidence="6" id="KW-0406">Ion transport</keyword>
<comment type="subcellular location">
    <subcellularLocation>
        <location evidence="1">Membrane</location>
        <topology evidence="1">Multi-pass membrane protein</topology>
    </subcellularLocation>
</comment>
<dbReference type="InterPro" id="IPR002490">
    <property type="entry name" value="V-ATPase_116kDa_su"/>
</dbReference>
<keyword evidence="4 9" id="KW-0812">Transmembrane</keyword>
<name>A0A9D1DCG2_9FIRM</name>
<dbReference type="GO" id="GO:0046961">
    <property type="term" value="F:proton-transporting ATPase activity, rotational mechanism"/>
    <property type="evidence" value="ECO:0007669"/>
    <property type="project" value="InterPro"/>
</dbReference>
<evidence type="ECO:0000256" key="9">
    <source>
        <dbReference type="SAM" id="Phobius"/>
    </source>
</evidence>
<comment type="similarity">
    <text evidence="2">Belongs to the V-ATPase 116 kDa subunit family.</text>
</comment>
<dbReference type="GO" id="GO:0016471">
    <property type="term" value="C:vacuolar proton-transporting V-type ATPase complex"/>
    <property type="evidence" value="ECO:0007669"/>
    <property type="project" value="TreeGrafter"/>
</dbReference>
<feature type="transmembrane region" description="Helical" evidence="9">
    <location>
        <begin position="473"/>
        <end position="490"/>
    </location>
</feature>
<reference evidence="10" key="1">
    <citation type="submission" date="2020-10" db="EMBL/GenBank/DDBJ databases">
        <authorList>
            <person name="Gilroy R."/>
        </authorList>
    </citation>
    <scope>NUCLEOTIDE SEQUENCE</scope>
    <source>
        <strain evidence="10">CHK184-25365</strain>
    </source>
</reference>
<evidence type="ECO:0000256" key="5">
    <source>
        <dbReference type="ARBA" id="ARBA00022989"/>
    </source>
</evidence>
<evidence type="ECO:0000256" key="8">
    <source>
        <dbReference type="SAM" id="Coils"/>
    </source>
</evidence>
<evidence type="ECO:0000256" key="2">
    <source>
        <dbReference type="ARBA" id="ARBA00009904"/>
    </source>
</evidence>
<dbReference type="AlphaFoldDB" id="A0A9D1DCG2"/>
<evidence type="ECO:0000256" key="6">
    <source>
        <dbReference type="ARBA" id="ARBA00023065"/>
    </source>
</evidence>
<evidence type="ECO:0000313" key="11">
    <source>
        <dbReference type="Proteomes" id="UP000886749"/>
    </source>
</evidence>
<reference evidence="10" key="2">
    <citation type="journal article" date="2021" name="PeerJ">
        <title>Extensive microbial diversity within the chicken gut microbiome revealed by metagenomics and culture.</title>
        <authorList>
            <person name="Gilroy R."/>
            <person name="Ravi A."/>
            <person name="Getino M."/>
            <person name="Pursley I."/>
            <person name="Horton D.L."/>
            <person name="Alikhan N.F."/>
            <person name="Baker D."/>
            <person name="Gharbi K."/>
            <person name="Hall N."/>
            <person name="Watson M."/>
            <person name="Adriaenssens E.M."/>
            <person name="Foster-Nyarko E."/>
            <person name="Jarju S."/>
            <person name="Secka A."/>
            <person name="Antonio M."/>
            <person name="Oren A."/>
            <person name="Chaudhuri R.R."/>
            <person name="La Ragione R."/>
            <person name="Hildebrand F."/>
            <person name="Pallen M.J."/>
        </authorList>
    </citation>
    <scope>NUCLEOTIDE SEQUENCE</scope>
    <source>
        <strain evidence="10">CHK184-25365</strain>
    </source>
</reference>
<dbReference type="GO" id="GO:0033179">
    <property type="term" value="C:proton-transporting V-type ATPase, V0 domain"/>
    <property type="evidence" value="ECO:0007669"/>
    <property type="project" value="InterPro"/>
</dbReference>
<dbReference type="GO" id="GO:0007035">
    <property type="term" value="P:vacuolar acidification"/>
    <property type="evidence" value="ECO:0007669"/>
    <property type="project" value="TreeGrafter"/>
</dbReference>
<evidence type="ECO:0000256" key="7">
    <source>
        <dbReference type="ARBA" id="ARBA00023136"/>
    </source>
</evidence>
<keyword evidence="3" id="KW-0813">Transport</keyword>
<feature type="transmembrane region" description="Helical" evidence="9">
    <location>
        <begin position="523"/>
        <end position="544"/>
    </location>
</feature>
<proteinExistence type="inferred from homology"/>
<feature type="transmembrane region" description="Helical" evidence="9">
    <location>
        <begin position="449"/>
        <end position="467"/>
    </location>
</feature>
<keyword evidence="5 9" id="KW-1133">Transmembrane helix</keyword>
<accession>A0A9D1DCG2</accession>
<gene>
    <name evidence="10" type="ORF">IAB36_00535</name>
</gene>
<keyword evidence="8" id="KW-0175">Coiled coil</keyword>